<accession>A0A2S8F625</accession>
<dbReference type="GO" id="GO:0003677">
    <property type="term" value="F:DNA binding"/>
    <property type="evidence" value="ECO:0007669"/>
    <property type="project" value="InterPro"/>
</dbReference>
<feature type="domain" description="Transposase IS4-like" evidence="1">
    <location>
        <begin position="149"/>
        <end position="320"/>
    </location>
</feature>
<comment type="caution">
    <text evidence="2">The sequence shown here is derived from an EMBL/GenBank/DDBJ whole genome shotgun (WGS) entry which is preliminary data.</text>
</comment>
<dbReference type="GO" id="GO:0006313">
    <property type="term" value="P:DNA transposition"/>
    <property type="evidence" value="ECO:0007669"/>
    <property type="project" value="InterPro"/>
</dbReference>
<name>A0A2S8F625_9BACT</name>
<evidence type="ECO:0000313" key="2">
    <source>
        <dbReference type="EMBL" id="PQO27618.1"/>
    </source>
</evidence>
<dbReference type="GO" id="GO:0004803">
    <property type="term" value="F:transposase activity"/>
    <property type="evidence" value="ECO:0007669"/>
    <property type="project" value="InterPro"/>
</dbReference>
<dbReference type="Pfam" id="PF01609">
    <property type="entry name" value="DDE_Tnp_1"/>
    <property type="match status" value="1"/>
</dbReference>
<reference evidence="2 3" key="1">
    <citation type="submission" date="2018-02" db="EMBL/GenBank/DDBJ databases">
        <title>Comparative genomes isolates from brazilian mangrove.</title>
        <authorList>
            <person name="Araujo J.E."/>
            <person name="Taketani R.G."/>
            <person name="Silva M.C.P."/>
            <person name="Loureco M.V."/>
            <person name="Andreote F.D."/>
        </authorList>
    </citation>
    <scope>NUCLEOTIDE SEQUENCE [LARGE SCALE GENOMIC DNA]</scope>
    <source>
        <strain evidence="2 3">HEX-2 MGV</strain>
    </source>
</reference>
<protein>
    <recommendedName>
        <fullName evidence="1">Transposase IS4-like domain-containing protein</fullName>
    </recommendedName>
</protein>
<dbReference type="InterPro" id="IPR002559">
    <property type="entry name" value="Transposase_11"/>
</dbReference>
<dbReference type="AlphaFoldDB" id="A0A2S8F625"/>
<gene>
    <name evidence="2" type="ORF">C5Y96_19010</name>
</gene>
<proteinExistence type="predicted"/>
<dbReference type="EMBL" id="PUIA01000057">
    <property type="protein sequence ID" value="PQO27618.1"/>
    <property type="molecule type" value="Genomic_DNA"/>
</dbReference>
<organism evidence="2 3">
    <name type="scientific">Blastopirellula marina</name>
    <dbReference type="NCBI Taxonomy" id="124"/>
    <lineage>
        <taxon>Bacteria</taxon>
        <taxon>Pseudomonadati</taxon>
        <taxon>Planctomycetota</taxon>
        <taxon>Planctomycetia</taxon>
        <taxon>Pirellulales</taxon>
        <taxon>Pirellulaceae</taxon>
        <taxon>Blastopirellula</taxon>
    </lineage>
</organism>
<dbReference type="Proteomes" id="UP000240009">
    <property type="component" value="Unassembled WGS sequence"/>
</dbReference>
<sequence length="323" mass="36052">MLKTNLPLSPTRPDWVAANREAAIWQVMLARFAAKLSGMSTKQNNLIAVARLSMKLAAKFMRPYSHEQAPKRYTQPQLMTCLVLKAYLKTTYRGVIEIIDASDKLRESIGFAGRLPNYSTLKYFADRSQVTEIADAMLVEIVKNFAPAEEEVAIDSTGLETTSASVHFRARSGSKRKKFVKLSVCVLVGSLLPAGMVLSWGPGNDKCEAMELMGKSAQAIMPKKLFADAGYDADWVHVFSREVWKAESWIPPVTHRRDGTLGGEYRPLMTEENLKNSGYTKRWKVESFMSGLKRTVGSTLSARKPTAMMTEAALKVLTYALRR</sequence>
<evidence type="ECO:0000259" key="1">
    <source>
        <dbReference type="Pfam" id="PF01609"/>
    </source>
</evidence>
<evidence type="ECO:0000313" key="3">
    <source>
        <dbReference type="Proteomes" id="UP000240009"/>
    </source>
</evidence>